<feature type="compositionally biased region" description="Low complexity" evidence="2">
    <location>
        <begin position="31"/>
        <end position="43"/>
    </location>
</feature>
<organism evidence="3 4">
    <name type="scientific">Bodo saltans</name>
    <name type="common">Flagellated protozoan</name>
    <dbReference type="NCBI Taxonomy" id="75058"/>
    <lineage>
        <taxon>Eukaryota</taxon>
        <taxon>Discoba</taxon>
        <taxon>Euglenozoa</taxon>
        <taxon>Kinetoplastea</taxon>
        <taxon>Metakinetoplastina</taxon>
        <taxon>Eubodonida</taxon>
        <taxon>Bodonidae</taxon>
        <taxon>Bodo</taxon>
    </lineage>
</organism>
<dbReference type="EMBL" id="CYKH01001596">
    <property type="protein sequence ID" value="CUG87895.1"/>
    <property type="molecule type" value="Genomic_DNA"/>
</dbReference>
<sequence length="780" mass="89273">MDQELSFSASASGKSPSPTGKAPAKQLAQWPKAAPAPVRPKAVSFDRHSDSELSFTVEDASTSHSASPLILVEQQHIVDSERMQRHRLRDEEAALWQHTVRVGASSKLSAEGLAMSREAKILKELPLSAGAADVAPLMKKYLNELKHVPETTELATLKKERETLDKKVEQEKQRADALAREAAIRKSYTDEVVKNIEEQERVNVETTHNAQKEARAQHSSRVTEVASQFRQDMSRNEQERLDKLRVRHAYVKLHGNYEARVDQGESLRLERLAAIAPKVQSQHSVAFVDAATGLKKKIQENAERRRAKAVELAEKQTQLQQERIEARKEILHSQLVLERELDVMDRQVQEDACRSYKQAASELNEVKLEREKTTFLNRMTCNADFNDEVDALRNKRLQERKSLWSEKQSLAADRQRVAEHAAAAEKQNKAKLRIIDRLMAEEAILVNDATRRLHNRNMAERRRDEKTLLLEAENLSKHKVLEEIYSHRQHTTSPTNPHLPSISVTPSGSPQRGHERLQCYAVVEDEEQQRVKFLKRFFPEKTRVLPLDSKVNKSLAFASRETLKSLKTSNPRLAELASRLAELESADAVQKNEMSIEERHQTRTRLTKRTAAQDARRVVHDGYDAPPTIHDGVPKQHGVSSRLYPKALHSAAPQVQQKMVNDDAAEEEIKHFVTRFYSEPIRRQEQAMATAHSRTKAHIATTPPLRMTDKELANVKDRLYYTGIRHLSPVLERRMDEREHRRETSAQHRITNEDAIERFYTSAVKSERESLQKLDEKYLS</sequence>
<dbReference type="Proteomes" id="UP000051952">
    <property type="component" value="Unassembled WGS sequence"/>
</dbReference>
<dbReference type="AlphaFoldDB" id="A0A0S4JCN8"/>
<feature type="compositionally biased region" description="Low complexity" evidence="2">
    <location>
        <begin position="1"/>
        <end position="21"/>
    </location>
</feature>
<proteinExistence type="predicted"/>
<feature type="coiled-coil region" evidence="1">
    <location>
        <begin position="154"/>
        <end position="181"/>
    </location>
</feature>
<feature type="region of interest" description="Disordered" evidence="2">
    <location>
        <begin position="488"/>
        <end position="513"/>
    </location>
</feature>
<reference evidence="4" key="1">
    <citation type="submission" date="2015-09" db="EMBL/GenBank/DDBJ databases">
        <authorList>
            <consortium name="Pathogen Informatics"/>
        </authorList>
    </citation>
    <scope>NUCLEOTIDE SEQUENCE [LARGE SCALE GENOMIC DNA]</scope>
    <source>
        <strain evidence="4">Lake Konstanz</strain>
    </source>
</reference>
<dbReference type="VEuPathDB" id="TriTrypDB:BSAL_12575"/>
<keyword evidence="4" id="KW-1185">Reference proteome</keyword>
<evidence type="ECO:0000313" key="3">
    <source>
        <dbReference type="EMBL" id="CUG87895.1"/>
    </source>
</evidence>
<feature type="compositionally biased region" description="Polar residues" evidence="2">
    <location>
        <begin position="491"/>
        <end position="510"/>
    </location>
</feature>
<evidence type="ECO:0000256" key="2">
    <source>
        <dbReference type="SAM" id="MobiDB-lite"/>
    </source>
</evidence>
<protein>
    <submittedName>
        <fullName evidence="3">Uncharacterized protein</fullName>
    </submittedName>
</protein>
<name>A0A0S4JCN8_BODSA</name>
<keyword evidence="1" id="KW-0175">Coiled coil</keyword>
<evidence type="ECO:0000256" key="1">
    <source>
        <dbReference type="SAM" id="Coils"/>
    </source>
</evidence>
<gene>
    <name evidence="3" type="ORF">BSAL_12575</name>
</gene>
<accession>A0A0S4JCN8</accession>
<feature type="region of interest" description="Disordered" evidence="2">
    <location>
        <begin position="1"/>
        <end position="50"/>
    </location>
</feature>
<feature type="coiled-coil region" evidence="1">
    <location>
        <begin position="295"/>
        <end position="329"/>
    </location>
</feature>
<evidence type="ECO:0000313" key="4">
    <source>
        <dbReference type="Proteomes" id="UP000051952"/>
    </source>
</evidence>